<dbReference type="eggNOG" id="KOG0634">
    <property type="taxonomic scope" value="Eukaryota"/>
</dbReference>
<dbReference type="Proteomes" id="UP000019376">
    <property type="component" value="Unassembled WGS sequence"/>
</dbReference>
<evidence type="ECO:0000313" key="2">
    <source>
        <dbReference type="EMBL" id="EPS34224.1"/>
    </source>
</evidence>
<dbReference type="InterPro" id="IPR015422">
    <property type="entry name" value="PyrdxlP-dep_Trfase_small"/>
</dbReference>
<dbReference type="InterPro" id="IPR015424">
    <property type="entry name" value="PyrdxlP-dep_Trfase"/>
</dbReference>
<reference evidence="2 3" key="1">
    <citation type="journal article" date="2013" name="PLoS ONE">
        <title>Genomic and secretomic analyses reveal unique features of the lignocellulolytic enzyme system of Penicillium decumbens.</title>
        <authorList>
            <person name="Liu G."/>
            <person name="Zhang L."/>
            <person name="Wei X."/>
            <person name="Zou G."/>
            <person name="Qin Y."/>
            <person name="Ma L."/>
            <person name="Li J."/>
            <person name="Zheng H."/>
            <person name="Wang S."/>
            <person name="Wang C."/>
            <person name="Xun L."/>
            <person name="Zhao G.-P."/>
            <person name="Zhou Z."/>
            <person name="Qu Y."/>
        </authorList>
    </citation>
    <scope>NUCLEOTIDE SEQUENCE [LARGE SCALE GENOMIC DNA]</scope>
    <source>
        <strain evidence="3">114-2 / CGMCC 5302</strain>
    </source>
</reference>
<proteinExistence type="predicted"/>
<dbReference type="HOGENOM" id="CLU_017584_0_6_1"/>
<dbReference type="GO" id="GO:0047536">
    <property type="term" value="F:2-aminoadipate transaminase activity"/>
    <property type="evidence" value="ECO:0007669"/>
    <property type="project" value="TreeGrafter"/>
</dbReference>
<feature type="domain" description="Aminotransferase class I/classII large" evidence="1">
    <location>
        <begin position="26"/>
        <end position="413"/>
    </location>
</feature>
<dbReference type="PhylomeDB" id="S7ZUW4"/>
<organism evidence="2 3">
    <name type="scientific">Penicillium oxalicum (strain 114-2 / CGMCC 5302)</name>
    <name type="common">Penicillium decumbens</name>
    <dbReference type="NCBI Taxonomy" id="933388"/>
    <lineage>
        <taxon>Eukaryota</taxon>
        <taxon>Fungi</taxon>
        <taxon>Dikarya</taxon>
        <taxon>Ascomycota</taxon>
        <taxon>Pezizomycotina</taxon>
        <taxon>Eurotiomycetes</taxon>
        <taxon>Eurotiomycetidae</taxon>
        <taxon>Eurotiales</taxon>
        <taxon>Aspergillaceae</taxon>
        <taxon>Penicillium</taxon>
    </lineage>
</organism>
<dbReference type="SUPFAM" id="SSF53383">
    <property type="entry name" value="PLP-dependent transferases"/>
    <property type="match status" value="1"/>
</dbReference>
<dbReference type="Pfam" id="PF00155">
    <property type="entry name" value="Aminotran_1_2"/>
    <property type="match status" value="1"/>
</dbReference>
<dbReference type="OrthoDB" id="7042322at2759"/>
<gene>
    <name evidence="2" type="ORF">PDE_09188</name>
</gene>
<protein>
    <recommendedName>
        <fullName evidence="1">Aminotransferase class I/classII large domain-containing protein</fullName>
    </recommendedName>
</protein>
<dbReference type="GO" id="GO:0030170">
    <property type="term" value="F:pyridoxal phosphate binding"/>
    <property type="evidence" value="ECO:0007669"/>
    <property type="project" value="InterPro"/>
</dbReference>
<dbReference type="EMBL" id="KB644415">
    <property type="protein sequence ID" value="EPS34224.1"/>
    <property type="molecule type" value="Genomic_DNA"/>
</dbReference>
<dbReference type="PANTHER" id="PTHR42858">
    <property type="entry name" value="AMINOTRANSFERASE"/>
    <property type="match status" value="1"/>
</dbReference>
<dbReference type="AlphaFoldDB" id="S7ZUW4"/>
<keyword evidence="3" id="KW-1185">Reference proteome</keyword>
<dbReference type="STRING" id="933388.S7ZUW4"/>
<name>S7ZUW4_PENO1</name>
<evidence type="ECO:0000313" key="3">
    <source>
        <dbReference type="Proteomes" id="UP000019376"/>
    </source>
</evidence>
<sequence length="438" mass="48609">MSCLRSIDLFRGWPAPELVPVDSFKEAAVQALSDITVSNDGFGYGPDEGYMPLREKIARWLTQFYNLREAITSNRICITGGASQNLSRILEVFSDPLQTKMIWLAEPTYHLVFQIFEDAGFYGRMKAIPEDEFGMDVCALERVLAELPSADDNVGSDDGRTRKPCKSPRKIYQHMIYCVPSFSNPSGTTMTISRRESLVRIARKLDALIICDDVYDFLAFSETAGSSKPVGAPLPRLVDIDRHLDGGPLDSFGNVVSNGSFSKLLAPGCRVGWAEATESFVYALSQAGQTKSGGAPSHLMSTFVNELLKSNSLQQHISTKLVPRGRQRFSCMISSIRERLVPLGVTFMPDPERTDLVGGYYVWLKLPITLHADRVCQEALERQNLLLGNGSLFAVPGRDSSGVDLHRSLRLCFMWEDEEHLVEGVSRLAIVIENLLTS</sequence>
<dbReference type="InterPro" id="IPR004839">
    <property type="entry name" value="Aminotransferase_I/II_large"/>
</dbReference>
<dbReference type="CDD" id="cd00609">
    <property type="entry name" value="AAT_like"/>
    <property type="match status" value="1"/>
</dbReference>
<dbReference type="InterPro" id="IPR015421">
    <property type="entry name" value="PyrdxlP-dep_Trfase_major"/>
</dbReference>
<dbReference type="FunFam" id="3.40.640.10:FF:000080">
    <property type="entry name" value="Aminotransferase, putative"/>
    <property type="match status" value="1"/>
</dbReference>
<dbReference type="Gene3D" id="3.40.640.10">
    <property type="entry name" value="Type I PLP-dependent aspartate aminotransferase-like (Major domain)"/>
    <property type="match status" value="1"/>
</dbReference>
<evidence type="ECO:0000259" key="1">
    <source>
        <dbReference type="Pfam" id="PF00155"/>
    </source>
</evidence>
<dbReference type="Gene3D" id="3.90.1150.10">
    <property type="entry name" value="Aspartate Aminotransferase, domain 1"/>
    <property type="match status" value="1"/>
</dbReference>
<accession>S7ZUW4</accession>
<dbReference type="PANTHER" id="PTHR42858:SF1">
    <property type="entry name" value="LD15494P"/>
    <property type="match status" value="1"/>
</dbReference>